<feature type="compositionally biased region" description="Basic and acidic residues" evidence="12">
    <location>
        <begin position="234"/>
        <end position="244"/>
    </location>
</feature>
<dbReference type="InterPro" id="IPR044248">
    <property type="entry name" value="DPH3/4-like"/>
</dbReference>
<keyword evidence="11" id="KW-0539">Nucleus</keyword>
<dbReference type="Pfam" id="PF05207">
    <property type="entry name" value="Zn_ribbon_CSL"/>
    <property type="match status" value="1"/>
</dbReference>
<evidence type="ECO:0000313" key="15">
    <source>
        <dbReference type="EMBL" id="KAK3337266.1"/>
    </source>
</evidence>
<evidence type="ECO:0000256" key="7">
    <source>
        <dbReference type="ARBA" id="ARBA00022490"/>
    </source>
</evidence>
<feature type="region of interest" description="Disordered" evidence="12">
    <location>
        <begin position="219"/>
        <end position="244"/>
    </location>
</feature>
<evidence type="ECO:0000313" key="16">
    <source>
        <dbReference type="Proteomes" id="UP001286456"/>
    </source>
</evidence>
<evidence type="ECO:0000256" key="2">
    <source>
        <dbReference type="ARBA" id="ARBA00004123"/>
    </source>
</evidence>
<evidence type="ECO:0000256" key="5">
    <source>
        <dbReference type="ARBA" id="ARBA00006169"/>
    </source>
</evidence>
<dbReference type="GO" id="GO:0005737">
    <property type="term" value="C:cytoplasm"/>
    <property type="evidence" value="ECO:0007669"/>
    <property type="project" value="UniProtKB-SubCell"/>
</dbReference>
<dbReference type="Gene3D" id="1.10.287.110">
    <property type="entry name" value="DnaJ domain"/>
    <property type="match status" value="1"/>
</dbReference>
<feature type="region of interest" description="Disordered" evidence="12">
    <location>
        <begin position="71"/>
        <end position="94"/>
    </location>
</feature>
<dbReference type="PROSITE" id="PS50076">
    <property type="entry name" value="DNAJ_2"/>
    <property type="match status" value="1"/>
</dbReference>
<keyword evidence="8" id="KW-0479">Metal-binding</keyword>
<dbReference type="InterPro" id="IPR036869">
    <property type="entry name" value="J_dom_sf"/>
</dbReference>
<feature type="domain" description="DPH-type MB" evidence="14">
    <location>
        <begin position="149"/>
        <end position="214"/>
    </location>
</feature>
<evidence type="ECO:0000256" key="12">
    <source>
        <dbReference type="SAM" id="MobiDB-lite"/>
    </source>
</evidence>
<evidence type="ECO:0000256" key="6">
    <source>
        <dbReference type="ARBA" id="ARBA00021797"/>
    </source>
</evidence>
<feature type="compositionally biased region" description="Polar residues" evidence="12">
    <location>
        <begin position="32"/>
        <end position="46"/>
    </location>
</feature>
<reference evidence="15" key="1">
    <citation type="journal article" date="2023" name="Mol. Phylogenet. Evol.">
        <title>Genome-scale phylogeny and comparative genomics of the fungal order Sordariales.</title>
        <authorList>
            <person name="Hensen N."/>
            <person name="Bonometti L."/>
            <person name="Westerberg I."/>
            <person name="Brannstrom I.O."/>
            <person name="Guillou S."/>
            <person name="Cros-Aarteil S."/>
            <person name="Calhoun S."/>
            <person name="Haridas S."/>
            <person name="Kuo A."/>
            <person name="Mondo S."/>
            <person name="Pangilinan J."/>
            <person name="Riley R."/>
            <person name="LaButti K."/>
            <person name="Andreopoulos B."/>
            <person name="Lipzen A."/>
            <person name="Chen C."/>
            <person name="Yan M."/>
            <person name="Daum C."/>
            <person name="Ng V."/>
            <person name="Clum A."/>
            <person name="Steindorff A."/>
            <person name="Ohm R.A."/>
            <person name="Martin F."/>
            <person name="Silar P."/>
            <person name="Natvig D.O."/>
            <person name="Lalanne C."/>
            <person name="Gautier V."/>
            <person name="Ament-Velasquez S.L."/>
            <person name="Kruys A."/>
            <person name="Hutchinson M.I."/>
            <person name="Powell A.J."/>
            <person name="Barry K."/>
            <person name="Miller A.N."/>
            <person name="Grigoriev I.V."/>
            <person name="Debuchy R."/>
            <person name="Gladieux P."/>
            <person name="Hiltunen Thoren M."/>
            <person name="Johannesson H."/>
        </authorList>
    </citation>
    <scope>NUCLEOTIDE SEQUENCE</scope>
    <source>
        <strain evidence="15">SMH4131-1</strain>
    </source>
</reference>
<gene>
    <name evidence="15" type="ORF">B0T19DRAFT_66746</name>
</gene>
<keyword evidence="7" id="KW-0963">Cytoplasm</keyword>
<sequence>MSPIPSFLSPQGPLEPPQPTYYDILGISPAAITTHSKGPNQSPPDQNQDKTHAFIKRAYRRSLLSHHPDKLKLSKSSIPPHHTSPSPAPATKPDTITAYTIDQISTAYAVLSSPSQRAEYDKSLRLQRQQQQTSSGNGLTNTAQLFQTGIENVDLDDLDVEESSQGEQQWYRSCRCGNPRGYLFGEADLEEASDLGELMVGCADCSLWLRVHFAVVDDDDDDDDNDDINTEPIAGDHQRARDNV</sequence>
<feature type="compositionally biased region" description="Acidic residues" evidence="12">
    <location>
        <begin position="219"/>
        <end position="229"/>
    </location>
</feature>
<evidence type="ECO:0000259" key="14">
    <source>
        <dbReference type="PROSITE" id="PS51074"/>
    </source>
</evidence>
<dbReference type="GO" id="GO:0017183">
    <property type="term" value="P:protein histidyl modification to diphthamide"/>
    <property type="evidence" value="ECO:0007669"/>
    <property type="project" value="InterPro"/>
</dbReference>
<feature type="region of interest" description="Disordered" evidence="12">
    <location>
        <begin position="32"/>
        <end position="51"/>
    </location>
</feature>
<reference evidence="15" key="2">
    <citation type="submission" date="2023-06" db="EMBL/GenBank/DDBJ databases">
        <authorList>
            <consortium name="Lawrence Berkeley National Laboratory"/>
            <person name="Haridas S."/>
            <person name="Hensen N."/>
            <person name="Bonometti L."/>
            <person name="Westerberg I."/>
            <person name="Brannstrom I.O."/>
            <person name="Guillou S."/>
            <person name="Cros-Aarteil S."/>
            <person name="Calhoun S."/>
            <person name="Kuo A."/>
            <person name="Mondo S."/>
            <person name="Pangilinan J."/>
            <person name="Riley R."/>
            <person name="Labutti K."/>
            <person name="Andreopoulos B."/>
            <person name="Lipzen A."/>
            <person name="Chen C."/>
            <person name="Yanf M."/>
            <person name="Daum C."/>
            <person name="Ng V."/>
            <person name="Clum A."/>
            <person name="Steindorff A."/>
            <person name="Ohm R."/>
            <person name="Martin F."/>
            <person name="Silar P."/>
            <person name="Natvig D."/>
            <person name="Lalanne C."/>
            <person name="Gautier V."/>
            <person name="Ament-Velasquez S.L."/>
            <person name="Kruys A."/>
            <person name="Hutchinson M.I."/>
            <person name="Powell A.J."/>
            <person name="Barry K."/>
            <person name="Miller A.N."/>
            <person name="Grigoriev I.V."/>
            <person name="Debuchy R."/>
            <person name="Gladieux P."/>
            <person name="Thoren M.H."/>
            <person name="Johannesson H."/>
        </authorList>
    </citation>
    <scope>NUCLEOTIDE SEQUENCE</scope>
    <source>
        <strain evidence="15">SMH4131-1</strain>
    </source>
</reference>
<dbReference type="PROSITE" id="PS51074">
    <property type="entry name" value="DPH_MB"/>
    <property type="match status" value="1"/>
</dbReference>
<organism evidence="15 16">
    <name type="scientific">Cercophora scortea</name>
    <dbReference type="NCBI Taxonomy" id="314031"/>
    <lineage>
        <taxon>Eukaryota</taxon>
        <taxon>Fungi</taxon>
        <taxon>Dikarya</taxon>
        <taxon>Ascomycota</taxon>
        <taxon>Pezizomycotina</taxon>
        <taxon>Sordariomycetes</taxon>
        <taxon>Sordariomycetidae</taxon>
        <taxon>Sordariales</taxon>
        <taxon>Lasiosphaeriaceae</taxon>
        <taxon>Cercophora</taxon>
    </lineage>
</organism>
<dbReference type="SUPFAM" id="SSF144217">
    <property type="entry name" value="CSL zinc finger"/>
    <property type="match status" value="1"/>
</dbReference>
<comment type="pathway">
    <text evidence="4">Protein modification; peptidyl-diphthamide biosynthesis.</text>
</comment>
<evidence type="ECO:0000256" key="11">
    <source>
        <dbReference type="ARBA" id="ARBA00023242"/>
    </source>
</evidence>
<dbReference type="AlphaFoldDB" id="A0AAE0J6R8"/>
<feature type="compositionally biased region" description="Low complexity" evidence="12">
    <location>
        <begin position="79"/>
        <end position="91"/>
    </location>
</feature>
<dbReference type="InterPro" id="IPR007872">
    <property type="entry name" value="DPH_MB_dom"/>
</dbReference>
<dbReference type="PANTHER" id="PTHR21454">
    <property type="entry name" value="DPH3 HOMOLOG-RELATED"/>
    <property type="match status" value="1"/>
</dbReference>
<dbReference type="SMART" id="SM00271">
    <property type="entry name" value="DnaJ"/>
    <property type="match status" value="1"/>
</dbReference>
<comment type="subcellular location">
    <subcellularLocation>
        <location evidence="3">Cytoplasm</location>
    </subcellularLocation>
    <subcellularLocation>
        <location evidence="2">Nucleus</location>
    </subcellularLocation>
</comment>
<evidence type="ECO:0000256" key="1">
    <source>
        <dbReference type="ARBA" id="ARBA00003474"/>
    </source>
</evidence>
<keyword evidence="10" id="KW-0408">Iron</keyword>
<dbReference type="CDD" id="cd06257">
    <property type="entry name" value="DnaJ"/>
    <property type="match status" value="1"/>
</dbReference>
<comment type="caution">
    <text evidence="15">The sequence shown here is derived from an EMBL/GenBank/DDBJ whole genome shotgun (WGS) entry which is preliminary data.</text>
</comment>
<dbReference type="GO" id="GO:0046872">
    <property type="term" value="F:metal ion binding"/>
    <property type="evidence" value="ECO:0007669"/>
    <property type="project" value="UniProtKB-KW"/>
</dbReference>
<evidence type="ECO:0000256" key="4">
    <source>
        <dbReference type="ARBA" id="ARBA00005156"/>
    </source>
</evidence>
<dbReference type="GO" id="GO:0005634">
    <property type="term" value="C:nucleus"/>
    <property type="evidence" value="ECO:0007669"/>
    <property type="project" value="UniProtKB-SubCell"/>
</dbReference>
<dbReference type="Proteomes" id="UP001286456">
    <property type="component" value="Unassembled WGS sequence"/>
</dbReference>
<proteinExistence type="inferred from homology"/>
<evidence type="ECO:0000256" key="9">
    <source>
        <dbReference type="ARBA" id="ARBA00022833"/>
    </source>
</evidence>
<feature type="region of interest" description="Disordered" evidence="12">
    <location>
        <begin position="1"/>
        <end position="22"/>
    </location>
</feature>
<feature type="domain" description="J" evidence="13">
    <location>
        <begin position="20"/>
        <end position="124"/>
    </location>
</feature>
<dbReference type="SUPFAM" id="SSF46565">
    <property type="entry name" value="Chaperone J-domain"/>
    <property type="match status" value="1"/>
</dbReference>
<dbReference type="PANTHER" id="PTHR21454:SF46">
    <property type="entry name" value="DIPHTHAMIDE BIOSYNTHESIS PROTEIN 4"/>
    <property type="match status" value="1"/>
</dbReference>
<comment type="function">
    <text evidence="1">Required for the first step of diphthamide biosynthesis, the transfer of 3-amino-3-carboxypropyl from S-adenosyl-L-methionine to a histidine residue. Diphthamide is a post-translational modification of histidine which occurs in elongation factor 2.</text>
</comment>
<keyword evidence="9" id="KW-0862">Zinc</keyword>
<dbReference type="InterPro" id="IPR036671">
    <property type="entry name" value="DPH_MB_sf"/>
</dbReference>
<dbReference type="Gene3D" id="3.10.660.10">
    <property type="entry name" value="DPH Zinc finger"/>
    <property type="match status" value="1"/>
</dbReference>
<evidence type="ECO:0000256" key="10">
    <source>
        <dbReference type="ARBA" id="ARBA00023004"/>
    </source>
</evidence>
<dbReference type="InterPro" id="IPR001623">
    <property type="entry name" value="DnaJ_domain"/>
</dbReference>
<dbReference type="EMBL" id="JAUEPO010000001">
    <property type="protein sequence ID" value="KAK3337266.1"/>
    <property type="molecule type" value="Genomic_DNA"/>
</dbReference>
<evidence type="ECO:0000256" key="8">
    <source>
        <dbReference type="ARBA" id="ARBA00022723"/>
    </source>
</evidence>
<evidence type="ECO:0000259" key="13">
    <source>
        <dbReference type="PROSITE" id="PS50076"/>
    </source>
</evidence>
<protein>
    <recommendedName>
        <fullName evidence="6">Diphthamide biosynthesis protein 4</fullName>
    </recommendedName>
</protein>
<accession>A0AAE0J6R8</accession>
<comment type="similarity">
    <text evidence="5">Belongs to the DPH4 family.</text>
</comment>
<name>A0AAE0J6R8_9PEZI</name>
<evidence type="ECO:0000256" key="3">
    <source>
        <dbReference type="ARBA" id="ARBA00004496"/>
    </source>
</evidence>
<keyword evidence="16" id="KW-1185">Reference proteome</keyword>